<evidence type="ECO:0000256" key="11">
    <source>
        <dbReference type="RuleBase" id="RU361274"/>
    </source>
</evidence>
<organism evidence="12 13">
    <name type="scientific">Acetohalobium arabaticum (strain ATCC 49924 / DSM 5501 / Z-7288)</name>
    <dbReference type="NCBI Taxonomy" id="574087"/>
    <lineage>
        <taxon>Bacteria</taxon>
        <taxon>Bacillati</taxon>
        <taxon>Bacillota</taxon>
        <taxon>Clostridia</taxon>
        <taxon>Halanaerobiales</taxon>
        <taxon>Halobacteroidaceae</taxon>
        <taxon>Acetohalobium</taxon>
    </lineage>
</organism>
<dbReference type="CDD" id="cd16833">
    <property type="entry name" value="YfiH"/>
    <property type="match status" value="1"/>
</dbReference>
<gene>
    <name evidence="12" type="ordered locus">Acear_0854</name>
</gene>
<dbReference type="GO" id="GO:0005507">
    <property type="term" value="F:copper ion binding"/>
    <property type="evidence" value="ECO:0007669"/>
    <property type="project" value="TreeGrafter"/>
</dbReference>
<dbReference type="InterPro" id="IPR038371">
    <property type="entry name" value="Cu_polyphenol_OxRdtase_sf"/>
</dbReference>
<dbReference type="GO" id="GO:0017061">
    <property type="term" value="F:S-methyl-5-thioadenosine phosphorylase activity"/>
    <property type="evidence" value="ECO:0007669"/>
    <property type="project" value="UniProtKB-EC"/>
</dbReference>
<dbReference type="Proteomes" id="UP000001661">
    <property type="component" value="Chromosome"/>
</dbReference>
<evidence type="ECO:0000256" key="7">
    <source>
        <dbReference type="ARBA" id="ARBA00022833"/>
    </source>
</evidence>
<dbReference type="eggNOG" id="COG1496">
    <property type="taxonomic scope" value="Bacteria"/>
</dbReference>
<name>D9QVX9_ACEAZ</name>
<keyword evidence="6" id="KW-0378">Hydrolase</keyword>
<comment type="catalytic activity">
    <reaction evidence="8">
        <text>adenosine + H2O + H(+) = inosine + NH4(+)</text>
        <dbReference type="Rhea" id="RHEA:24408"/>
        <dbReference type="ChEBI" id="CHEBI:15377"/>
        <dbReference type="ChEBI" id="CHEBI:15378"/>
        <dbReference type="ChEBI" id="CHEBI:16335"/>
        <dbReference type="ChEBI" id="CHEBI:17596"/>
        <dbReference type="ChEBI" id="CHEBI:28938"/>
        <dbReference type="EC" id="3.5.4.4"/>
    </reaction>
    <physiologicalReaction direction="left-to-right" evidence="8">
        <dbReference type="Rhea" id="RHEA:24409"/>
    </physiologicalReaction>
</comment>
<evidence type="ECO:0000256" key="9">
    <source>
        <dbReference type="ARBA" id="ARBA00048968"/>
    </source>
</evidence>
<sequence>MFKLIEGKKVKYYTIEEFADTDLVTHAFSTRLGGISKGDFAELNLGFHTGDRTENVLKNRQRLCDELEIDYRQLVAGEQVHSDNIEIVTEADRGKGAVEYRDSIPETDALITNQRDVVLTSYYADCVPVIILDPVKEVAALAHGGWKGTVKKIGQKTVLKMKQEFGSEPEDILVGIGPSIGSCCYEVDDYVIKPLSQSVDYWEELVIKTGDNSWKLDLWQANSRQLQDIGVLKENIIVSEICTACNTDKLYSYRAESGTTGRMASLIKLK</sequence>
<dbReference type="SUPFAM" id="SSF64438">
    <property type="entry name" value="CNF1/YfiH-like putative cysteine hydrolases"/>
    <property type="match status" value="1"/>
</dbReference>
<comment type="function">
    <text evidence="2">Purine nucleoside enzyme that catalyzes the phosphorolysis of adenosine and inosine nucleosides, yielding D-ribose 1-phosphate and the respective free bases, adenine and hypoxanthine. Also catalyzes the phosphorolysis of S-methyl-5'-thioadenosine into adenine and S-methyl-5-thio-alpha-D-ribose 1-phosphate. Also has adenosine deaminase activity.</text>
</comment>
<evidence type="ECO:0000256" key="5">
    <source>
        <dbReference type="ARBA" id="ARBA00022723"/>
    </source>
</evidence>
<evidence type="ECO:0000256" key="3">
    <source>
        <dbReference type="ARBA" id="ARBA00007353"/>
    </source>
</evidence>
<dbReference type="GO" id="GO:0016787">
    <property type="term" value="F:hydrolase activity"/>
    <property type="evidence" value="ECO:0007669"/>
    <property type="project" value="UniProtKB-KW"/>
</dbReference>
<dbReference type="Gene3D" id="3.60.140.10">
    <property type="entry name" value="CNF1/YfiH-like putative cysteine hydrolases"/>
    <property type="match status" value="1"/>
</dbReference>
<dbReference type="HOGENOM" id="CLU_065784_0_0_9"/>
<evidence type="ECO:0000313" key="12">
    <source>
        <dbReference type="EMBL" id="ADL12388.1"/>
    </source>
</evidence>
<keyword evidence="4" id="KW-0808">Transferase</keyword>
<comment type="catalytic activity">
    <reaction evidence="1">
        <text>inosine + phosphate = alpha-D-ribose 1-phosphate + hypoxanthine</text>
        <dbReference type="Rhea" id="RHEA:27646"/>
        <dbReference type="ChEBI" id="CHEBI:17368"/>
        <dbReference type="ChEBI" id="CHEBI:17596"/>
        <dbReference type="ChEBI" id="CHEBI:43474"/>
        <dbReference type="ChEBI" id="CHEBI:57720"/>
        <dbReference type="EC" id="2.4.2.1"/>
    </reaction>
    <physiologicalReaction direction="left-to-right" evidence="1">
        <dbReference type="Rhea" id="RHEA:27647"/>
    </physiologicalReaction>
</comment>
<dbReference type="EMBL" id="CP002105">
    <property type="protein sequence ID" value="ADL12388.1"/>
    <property type="molecule type" value="Genomic_DNA"/>
</dbReference>
<evidence type="ECO:0000256" key="4">
    <source>
        <dbReference type="ARBA" id="ARBA00022679"/>
    </source>
</evidence>
<protein>
    <recommendedName>
        <fullName evidence="11">Purine nucleoside phosphorylase</fullName>
    </recommendedName>
</protein>
<dbReference type="PANTHER" id="PTHR30616:SF2">
    <property type="entry name" value="PURINE NUCLEOSIDE PHOSPHORYLASE LACC1"/>
    <property type="match status" value="1"/>
</dbReference>
<evidence type="ECO:0000256" key="10">
    <source>
        <dbReference type="ARBA" id="ARBA00049893"/>
    </source>
</evidence>
<dbReference type="InterPro" id="IPR003730">
    <property type="entry name" value="Cu_polyphenol_OxRdtase"/>
</dbReference>
<comment type="similarity">
    <text evidence="3 11">Belongs to the purine nucleoside phosphorylase YfiH/LACC1 family.</text>
</comment>
<keyword evidence="13" id="KW-1185">Reference proteome</keyword>
<dbReference type="AlphaFoldDB" id="D9QVX9"/>
<dbReference type="InterPro" id="IPR011324">
    <property type="entry name" value="Cytotoxic_necrot_fac-like_cat"/>
</dbReference>
<dbReference type="NCBIfam" id="TIGR00726">
    <property type="entry name" value="peptidoglycan editing factor PgeF"/>
    <property type="match status" value="1"/>
</dbReference>
<dbReference type="RefSeq" id="WP_013277834.1">
    <property type="nucleotide sequence ID" value="NC_014378.1"/>
</dbReference>
<dbReference type="KEGG" id="aar:Acear_0854"/>
<evidence type="ECO:0000256" key="2">
    <source>
        <dbReference type="ARBA" id="ARBA00003215"/>
    </source>
</evidence>
<evidence type="ECO:0000256" key="6">
    <source>
        <dbReference type="ARBA" id="ARBA00022801"/>
    </source>
</evidence>
<dbReference type="Pfam" id="PF02578">
    <property type="entry name" value="Cu-oxidase_4"/>
    <property type="match status" value="1"/>
</dbReference>
<evidence type="ECO:0000256" key="1">
    <source>
        <dbReference type="ARBA" id="ARBA00000553"/>
    </source>
</evidence>
<proteinExistence type="inferred from homology"/>
<evidence type="ECO:0000256" key="8">
    <source>
        <dbReference type="ARBA" id="ARBA00047989"/>
    </source>
</evidence>
<dbReference type="PANTHER" id="PTHR30616">
    <property type="entry name" value="UNCHARACTERIZED PROTEIN YFIH"/>
    <property type="match status" value="1"/>
</dbReference>
<accession>D9QVX9</accession>
<evidence type="ECO:0000313" key="13">
    <source>
        <dbReference type="Proteomes" id="UP000001661"/>
    </source>
</evidence>
<keyword evidence="5" id="KW-0479">Metal-binding</keyword>
<dbReference type="STRING" id="574087.Acear_0854"/>
<reference evidence="12 13" key="1">
    <citation type="journal article" date="2010" name="Stand. Genomic Sci.">
        <title>Complete genome sequence of Acetohalobium arabaticum type strain (Z-7288).</title>
        <authorList>
            <person name="Sikorski J."/>
            <person name="Lapidus A."/>
            <person name="Chertkov O."/>
            <person name="Lucas S."/>
            <person name="Copeland A."/>
            <person name="Glavina Del Rio T."/>
            <person name="Nolan M."/>
            <person name="Tice H."/>
            <person name="Cheng J.F."/>
            <person name="Han C."/>
            <person name="Brambilla E."/>
            <person name="Pitluck S."/>
            <person name="Liolios K."/>
            <person name="Ivanova N."/>
            <person name="Mavromatis K."/>
            <person name="Mikhailova N."/>
            <person name="Pati A."/>
            <person name="Bruce D."/>
            <person name="Detter C."/>
            <person name="Tapia R."/>
            <person name="Goodwin L."/>
            <person name="Chen A."/>
            <person name="Palaniappan K."/>
            <person name="Land M."/>
            <person name="Hauser L."/>
            <person name="Chang Y.J."/>
            <person name="Jeffries C.D."/>
            <person name="Rohde M."/>
            <person name="Goker M."/>
            <person name="Spring S."/>
            <person name="Woyke T."/>
            <person name="Bristow J."/>
            <person name="Eisen J.A."/>
            <person name="Markowitz V."/>
            <person name="Hugenholtz P."/>
            <person name="Kyrpides N.C."/>
            <person name="Klenk H.P."/>
        </authorList>
    </citation>
    <scope>NUCLEOTIDE SEQUENCE [LARGE SCALE GENOMIC DNA]</scope>
    <source>
        <strain evidence="13">ATCC 49924 / DSM 5501 / Z-7288</strain>
    </source>
</reference>
<keyword evidence="7" id="KW-0862">Zinc</keyword>
<comment type="catalytic activity">
    <reaction evidence="9">
        <text>adenosine + phosphate = alpha-D-ribose 1-phosphate + adenine</text>
        <dbReference type="Rhea" id="RHEA:27642"/>
        <dbReference type="ChEBI" id="CHEBI:16335"/>
        <dbReference type="ChEBI" id="CHEBI:16708"/>
        <dbReference type="ChEBI" id="CHEBI:43474"/>
        <dbReference type="ChEBI" id="CHEBI:57720"/>
        <dbReference type="EC" id="2.4.2.1"/>
    </reaction>
    <physiologicalReaction direction="left-to-right" evidence="9">
        <dbReference type="Rhea" id="RHEA:27643"/>
    </physiologicalReaction>
</comment>
<dbReference type="OrthoDB" id="4279at2"/>
<comment type="catalytic activity">
    <reaction evidence="10">
        <text>S-methyl-5'-thioadenosine + phosphate = 5-(methylsulfanyl)-alpha-D-ribose 1-phosphate + adenine</text>
        <dbReference type="Rhea" id="RHEA:11852"/>
        <dbReference type="ChEBI" id="CHEBI:16708"/>
        <dbReference type="ChEBI" id="CHEBI:17509"/>
        <dbReference type="ChEBI" id="CHEBI:43474"/>
        <dbReference type="ChEBI" id="CHEBI:58533"/>
        <dbReference type="EC" id="2.4.2.28"/>
    </reaction>
    <physiologicalReaction direction="left-to-right" evidence="10">
        <dbReference type="Rhea" id="RHEA:11853"/>
    </physiologicalReaction>
</comment>